<evidence type="ECO:0000313" key="3">
    <source>
        <dbReference type="Proteomes" id="UP000029736"/>
    </source>
</evidence>
<name>A0A098S0A8_9BACT</name>
<dbReference type="EMBL" id="JPOS01000084">
    <property type="protein sequence ID" value="KGE85570.1"/>
    <property type="molecule type" value="Genomic_DNA"/>
</dbReference>
<sequence>MKKPNTRTVLVSLALAASLSAYTFLNVASHQLNIGEDTAVEELDYEDRIESESGSVVLPDVRLIKKAFEVGKRFLPAS</sequence>
<dbReference type="RefSeq" id="WP_044227451.1">
    <property type="nucleotide sequence ID" value="NZ_CAKZLC010000146.1"/>
</dbReference>
<protein>
    <submittedName>
        <fullName evidence="2">Uncharacterized protein</fullName>
    </submittedName>
</protein>
<organism evidence="2 3">
    <name type="scientific">Phaeodactylibacter xiamenensis</name>
    <dbReference type="NCBI Taxonomy" id="1524460"/>
    <lineage>
        <taxon>Bacteria</taxon>
        <taxon>Pseudomonadati</taxon>
        <taxon>Bacteroidota</taxon>
        <taxon>Saprospiria</taxon>
        <taxon>Saprospirales</taxon>
        <taxon>Haliscomenobacteraceae</taxon>
        <taxon>Phaeodactylibacter</taxon>
    </lineage>
</organism>
<evidence type="ECO:0000313" key="2">
    <source>
        <dbReference type="EMBL" id="KGE85570.1"/>
    </source>
</evidence>
<evidence type="ECO:0000256" key="1">
    <source>
        <dbReference type="SAM" id="SignalP"/>
    </source>
</evidence>
<proteinExistence type="predicted"/>
<keyword evidence="3" id="KW-1185">Reference proteome</keyword>
<dbReference type="Proteomes" id="UP000029736">
    <property type="component" value="Unassembled WGS sequence"/>
</dbReference>
<feature type="chain" id="PRO_5001947646" evidence="1">
    <location>
        <begin position="24"/>
        <end position="78"/>
    </location>
</feature>
<feature type="signal peptide" evidence="1">
    <location>
        <begin position="1"/>
        <end position="23"/>
    </location>
</feature>
<accession>A0A098S0A8</accession>
<dbReference type="AlphaFoldDB" id="A0A098S0A8"/>
<comment type="caution">
    <text evidence="2">The sequence shown here is derived from an EMBL/GenBank/DDBJ whole genome shotgun (WGS) entry which is preliminary data.</text>
</comment>
<keyword evidence="1" id="KW-0732">Signal</keyword>
<gene>
    <name evidence="2" type="ORF">IX84_26035</name>
</gene>
<reference evidence="2 3" key="1">
    <citation type="journal article" date="2014" name="Int. J. Syst. Evol. Microbiol.">
        <title>Phaeodactylibacter xiamenensis gen. nov., sp. nov., a member of the family Saprospiraceae isolated from the marine alga Phaeodactylum tricornutum.</title>
        <authorList>
            <person name="Chen Z.Jr."/>
            <person name="Lei X."/>
            <person name="Lai Q."/>
            <person name="Li Y."/>
            <person name="Zhang B."/>
            <person name="Zhang J."/>
            <person name="Zhang H."/>
            <person name="Yang L."/>
            <person name="Zheng W."/>
            <person name="Tian Y."/>
            <person name="Yu Z."/>
            <person name="Xu H.Jr."/>
            <person name="Zheng T."/>
        </authorList>
    </citation>
    <scope>NUCLEOTIDE SEQUENCE [LARGE SCALE GENOMIC DNA]</scope>
    <source>
        <strain evidence="2 3">KD52</strain>
    </source>
</reference>